<name>A0ACC4AIZ0_POPAL</name>
<accession>A0ACC4AIZ0</accession>
<keyword evidence="2" id="KW-1185">Reference proteome</keyword>
<proteinExistence type="predicted"/>
<dbReference type="EMBL" id="RCHU02000018">
    <property type="protein sequence ID" value="KAL3566126.1"/>
    <property type="molecule type" value="Genomic_DNA"/>
</dbReference>
<dbReference type="Proteomes" id="UP000309997">
    <property type="component" value="Unassembled WGS sequence"/>
</dbReference>
<gene>
    <name evidence="1" type="ORF">D5086_031541</name>
</gene>
<comment type="caution">
    <text evidence="1">The sequence shown here is derived from an EMBL/GenBank/DDBJ whole genome shotgun (WGS) entry which is preliminary data.</text>
</comment>
<evidence type="ECO:0000313" key="1">
    <source>
        <dbReference type="EMBL" id="KAL3566126.1"/>
    </source>
</evidence>
<protein>
    <submittedName>
        <fullName evidence="1">Uncharacterized protein</fullName>
    </submittedName>
</protein>
<organism evidence="1 2">
    <name type="scientific">Populus alba</name>
    <name type="common">White poplar</name>
    <dbReference type="NCBI Taxonomy" id="43335"/>
    <lineage>
        <taxon>Eukaryota</taxon>
        <taxon>Viridiplantae</taxon>
        <taxon>Streptophyta</taxon>
        <taxon>Embryophyta</taxon>
        <taxon>Tracheophyta</taxon>
        <taxon>Spermatophyta</taxon>
        <taxon>Magnoliopsida</taxon>
        <taxon>eudicotyledons</taxon>
        <taxon>Gunneridae</taxon>
        <taxon>Pentapetalae</taxon>
        <taxon>rosids</taxon>
        <taxon>fabids</taxon>
        <taxon>Malpighiales</taxon>
        <taxon>Salicaceae</taxon>
        <taxon>Saliceae</taxon>
        <taxon>Populus</taxon>
    </lineage>
</organism>
<evidence type="ECO:0000313" key="2">
    <source>
        <dbReference type="Proteomes" id="UP000309997"/>
    </source>
</evidence>
<reference evidence="1 2" key="1">
    <citation type="journal article" date="2024" name="Plant Biotechnol. J.">
        <title>Genome and CRISPR/Cas9 system of a widespread forest tree (Populus alba) in the world.</title>
        <authorList>
            <person name="Liu Y.J."/>
            <person name="Jiang P.F."/>
            <person name="Han X.M."/>
            <person name="Li X.Y."/>
            <person name="Wang H.M."/>
            <person name="Wang Y.J."/>
            <person name="Wang X.X."/>
            <person name="Zeng Q.Y."/>
        </authorList>
    </citation>
    <scope>NUCLEOTIDE SEQUENCE [LARGE SCALE GENOMIC DNA]</scope>
    <source>
        <strain evidence="2">cv. PAL-ZL1</strain>
    </source>
</reference>
<sequence length="181" mass="21098">MTSPCWYQEIGIRFHVPLNPACNFLFLVMIKHSYSVVVYLEMGGRMDHRHQDSRPWFLLIPHREFSTPCPASLFALPEYKAKVFAPYSCHRFLLFLLGGPTRQSPPLMSWHRSPRQNYGRAPSPFTMPRLFQKLKDMTTSHPWCPLPHWSVAARATVVVDSFRQSWVVWVGGLIKLLIQHH</sequence>